<dbReference type="InterPro" id="IPR004965">
    <property type="entry name" value="Paralemmin"/>
</dbReference>
<evidence type="ECO:0000256" key="10">
    <source>
        <dbReference type="SAM" id="Coils"/>
    </source>
</evidence>
<dbReference type="GO" id="GO:0016020">
    <property type="term" value="C:membrane"/>
    <property type="evidence" value="ECO:0007669"/>
    <property type="project" value="InterPro"/>
</dbReference>
<feature type="compositionally biased region" description="Basic and acidic residues" evidence="11">
    <location>
        <begin position="345"/>
        <end position="354"/>
    </location>
</feature>
<evidence type="ECO:0000256" key="9">
    <source>
        <dbReference type="ARBA" id="ARBA00040857"/>
    </source>
</evidence>
<evidence type="ECO:0000256" key="4">
    <source>
        <dbReference type="ARBA" id="ARBA00005756"/>
    </source>
</evidence>
<feature type="region of interest" description="Disordered" evidence="11">
    <location>
        <begin position="520"/>
        <end position="543"/>
    </location>
</feature>
<evidence type="ECO:0000256" key="1">
    <source>
        <dbReference type="ARBA" id="ARBA00004279"/>
    </source>
</evidence>
<comment type="similarity">
    <text evidence="4">Belongs to the paralemmin family.</text>
</comment>
<keyword evidence="6" id="KW-0770">Synapse</keyword>
<evidence type="ECO:0000256" key="6">
    <source>
        <dbReference type="ARBA" id="ARBA00023018"/>
    </source>
</evidence>
<evidence type="ECO:0000313" key="13">
    <source>
        <dbReference type="Proteomes" id="UP000438429"/>
    </source>
</evidence>
<dbReference type="GO" id="GO:0043197">
    <property type="term" value="C:dendritic spine"/>
    <property type="evidence" value="ECO:0007669"/>
    <property type="project" value="UniProtKB-SubCell"/>
</dbReference>
<evidence type="ECO:0000313" key="12">
    <source>
        <dbReference type="EMBL" id="KAF0028388.1"/>
    </source>
</evidence>
<dbReference type="EMBL" id="VEVO01000017">
    <property type="protein sequence ID" value="KAF0028388.1"/>
    <property type="molecule type" value="Genomic_DNA"/>
</dbReference>
<dbReference type="PANTHER" id="PTHR46881">
    <property type="entry name" value="PALMDELPHIN"/>
    <property type="match status" value="1"/>
</dbReference>
<accession>A0A6A4S831</accession>
<organism evidence="12 13">
    <name type="scientific">Scophthalmus maximus</name>
    <name type="common">Turbot</name>
    <name type="synonym">Psetta maxima</name>
    <dbReference type="NCBI Taxonomy" id="52904"/>
    <lineage>
        <taxon>Eukaryota</taxon>
        <taxon>Metazoa</taxon>
        <taxon>Chordata</taxon>
        <taxon>Craniata</taxon>
        <taxon>Vertebrata</taxon>
        <taxon>Euteleostomi</taxon>
        <taxon>Actinopterygii</taxon>
        <taxon>Neopterygii</taxon>
        <taxon>Teleostei</taxon>
        <taxon>Neoteleostei</taxon>
        <taxon>Acanthomorphata</taxon>
        <taxon>Carangaria</taxon>
        <taxon>Pleuronectiformes</taxon>
        <taxon>Pleuronectoidei</taxon>
        <taxon>Scophthalmidae</taxon>
        <taxon>Scophthalmus</taxon>
    </lineage>
</organism>
<gene>
    <name evidence="12" type="ORF">F2P81_019475</name>
</gene>
<evidence type="ECO:0000256" key="3">
    <source>
        <dbReference type="ARBA" id="ARBA00004552"/>
    </source>
</evidence>
<evidence type="ECO:0000256" key="11">
    <source>
        <dbReference type="SAM" id="MobiDB-lite"/>
    </source>
</evidence>
<keyword evidence="8" id="KW-0966">Cell projection</keyword>
<dbReference type="GO" id="GO:0008360">
    <property type="term" value="P:regulation of cell shape"/>
    <property type="evidence" value="ECO:0007669"/>
    <property type="project" value="InterPro"/>
</dbReference>
<dbReference type="GO" id="GO:0005737">
    <property type="term" value="C:cytoplasm"/>
    <property type="evidence" value="ECO:0007669"/>
    <property type="project" value="UniProtKB-SubCell"/>
</dbReference>
<evidence type="ECO:0000256" key="7">
    <source>
        <dbReference type="ARBA" id="ARBA00023054"/>
    </source>
</evidence>
<evidence type="ECO:0000256" key="8">
    <source>
        <dbReference type="ARBA" id="ARBA00023273"/>
    </source>
</evidence>
<dbReference type="PANTHER" id="PTHR46881:SF1">
    <property type="entry name" value="PALMDELPHIN"/>
    <property type="match status" value="1"/>
</dbReference>
<reference evidence="12 13" key="1">
    <citation type="submission" date="2019-06" db="EMBL/GenBank/DDBJ databases">
        <title>Draft genomes of female and male turbot (Scophthalmus maximus).</title>
        <authorList>
            <person name="Xu H."/>
            <person name="Xu X.-W."/>
            <person name="Shao C."/>
            <person name="Chen S."/>
        </authorList>
    </citation>
    <scope>NUCLEOTIDE SEQUENCE [LARGE SCALE GENOMIC DNA]</scope>
    <source>
        <strain evidence="12">Ysfricsl-2016a</strain>
        <tissue evidence="12">Blood</tissue>
    </source>
</reference>
<keyword evidence="5" id="KW-0963">Cytoplasm</keyword>
<feature type="coiled-coil region" evidence="10">
    <location>
        <begin position="54"/>
        <end position="166"/>
    </location>
</feature>
<dbReference type="Pfam" id="PF03285">
    <property type="entry name" value="Paralemmin"/>
    <property type="match status" value="2"/>
</dbReference>
<feature type="region of interest" description="Disordered" evidence="11">
    <location>
        <begin position="284"/>
        <end position="397"/>
    </location>
</feature>
<comment type="subcellular location">
    <subcellularLocation>
        <location evidence="1">Cell projection</location>
        <location evidence="1">Dendrite</location>
    </subcellularLocation>
    <subcellularLocation>
        <location evidence="3">Cell projection</location>
        <location evidence="3">Dendritic spine</location>
    </subcellularLocation>
    <subcellularLocation>
        <location evidence="2">Cytoplasm</location>
    </subcellularLocation>
</comment>
<keyword evidence="7 10" id="KW-0175">Coiled coil</keyword>
<evidence type="ECO:0000256" key="2">
    <source>
        <dbReference type="ARBA" id="ARBA00004496"/>
    </source>
</evidence>
<sequence>MKTTDECVVCYQTLKPDKTYFLCAMSSVVVQDLITADMDEADLLKERLQAITDKRRIQEDIARKRRLIEEEKLKFQYIKKKALREQWLMDGLSQQTEQEQEAMRLQAQDEQQQSDLLQSNILRIEGEIETLEAQELSISANEEVVLKRLKEVERTAEDIIKELNAEYLTDVTHRGPSPLPDIPSFYTVTPAESPPICRPGSEEPKIATFAVEINVEHDKRTGKSQVVSTASITPETILGRGLKVFDDGRKSVYALHPDGGQQDSGAVGEMTPTEVEELLRQATDKKVPTEVQYHQPVYSVPYTGSSRPSTPKTPNKSQRQTPTSSPSPFQSAISSRDGAQVLAEENGHRQDLEGWKSQSKTPSPGLIQQDPTSRVHKSGELPYLHIPGQPRSDKSAVPQSNIVVKPPRGLANSGMDTSSPHPAALVSVKARSEGMPAAIQPVYRTVDSHSPPLVSLKAEGDLDAFIETSGDFNTPSNSCADELESGPVTMIFMGYENADDDDEEEEEDVQAELIVIASSDEDDDKAMTEDSDGEESLSFHPEGYRSRVFQPRVGVAKVSGRRETIEDAYAHREDLGLHKPTFTHKPGKHSPYLRGRGGDESANAGSINMEKMKLCTTGR</sequence>
<comment type="caution">
    <text evidence="12">The sequence shown here is derived from an EMBL/GenBank/DDBJ whole genome shotgun (WGS) entry which is preliminary data.</text>
</comment>
<evidence type="ECO:0000256" key="5">
    <source>
        <dbReference type="ARBA" id="ARBA00022490"/>
    </source>
</evidence>
<feature type="compositionally biased region" description="Polar residues" evidence="11">
    <location>
        <begin position="302"/>
        <end position="316"/>
    </location>
</feature>
<protein>
    <recommendedName>
        <fullName evidence="9">Palmdelphin</fullName>
    </recommendedName>
</protein>
<name>A0A6A4S831_SCOMX</name>
<feature type="compositionally biased region" description="Low complexity" evidence="11">
    <location>
        <begin position="317"/>
        <end position="335"/>
    </location>
</feature>
<proteinExistence type="inferred from homology"/>
<dbReference type="AlphaFoldDB" id="A0A6A4S831"/>
<dbReference type="Proteomes" id="UP000438429">
    <property type="component" value="Unassembled WGS sequence"/>
</dbReference>
<feature type="region of interest" description="Disordered" evidence="11">
    <location>
        <begin position="578"/>
        <end position="619"/>
    </location>
</feature>
<feature type="compositionally biased region" description="Acidic residues" evidence="11">
    <location>
        <begin position="520"/>
        <end position="535"/>
    </location>
</feature>